<protein>
    <submittedName>
        <fullName evidence="1">Uncharacterized protein</fullName>
    </submittedName>
</protein>
<organism evidence="1 2">
    <name type="scientific">Angomonas deanei</name>
    <dbReference type="NCBI Taxonomy" id="59799"/>
    <lineage>
        <taxon>Eukaryota</taxon>
        <taxon>Discoba</taxon>
        <taxon>Euglenozoa</taxon>
        <taxon>Kinetoplastea</taxon>
        <taxon>Metakinetoplastina</taxon>
        <taxon>Trypanosomatida</taxon>
        <taxon>Trypanosomatidae</taxon>
        <taxon>Strigomonadinae</taxon>
        <taxon>Angomonas</taxon>
    </lineage>
</organism>
<gene>
    <name evidence="1" type="ORF">ADEAN_000899100</name>
</gene>
<name>A0A7G2CQ31_9TRYP</name>
<accession>A0A7G2CQ31</accession>
<reference evidence="1 2" key="1">
    <citation type="submission" date="2020-08" db="EMBL/GenBank/DDBJ databases">
        <authorList>
            <person name="Newling K."/>
            <person name="Davey J."/>
            <person name="Forrester S."/>
        </authorList>
    </citation>
    <scope>NUCLEOTIDE SEQUENCE [LARGE SCALE GENOMIC DNA]</scope>
    <source>
        <strain evidence="2">Crithidia deanei Carvalho (ATCC PRA-265)</strain>
    </source>
</reference>
<dbReference type="Proteomes" id="UP000515908">
    <property type="component" value="Chromosome 21"/>
</dbReference>
<sequence length="254" mass="29058">MRQVKNRINPKVVRKLAELVKKAHRTAQADRPFSLYDDYPGRSAIDEVDIQRLLLCPWVQESVHLFEGANEEGEPRSLSLLSEDEHSVTGRFFNVARSSDLDIFSVTVLGFPRWRGGIHYDSVYNGESSLFIVNRLLWGVQQREERAFAAAASQHSFLDVIKGLWSSWIHDNSHDDRPSLRFQPYHKVWTSYPSVLLNEIAADLTQYTALAEEESGEEVVKLLKVCGGEESRPKVSPSKRLRVSFNTTKLDVWE</sequence>
<proteinExistence type="predicted"/>
<evidence type="ECO:0000313" key="2">
    <source>
        <dbReference type="Proteomes" id="UP000515908"/>
    </source>
</evidence>
<evidence type="ECO:0000313" key="1">
    <source>
        <dbReference type="EMBL" id="CAD2221459.1"/>
    </source>
</evidence>
<dbReference type="VEuPathDB" id="TriTrypDB:ADEAN_000899100"/>
<dbReference type="EMBL" id="LR877165">
    <property type="protein sequence ID" value="CAD2221459.1"/>
    <property type="molecule type" value="Genomic_DNA"/>
</dbReference>
<keyword evidence="2" id="KW-1185">Reference proteome</keyword>
<dbReference type="AlphaFoldDB" id="A0A7G2CQ31"/>